<evidence type="ECO:0000259" key="3">
    <source>
        <dbReference type="Pfam" id="PF13439"/>
    </source>
</evidence>
<evidence type="ECO:0000313" key="4">
    <source>
        <dbReference type="EMBL" id="RNE59096.1"/>
    </source>
</evidence>
<organism evidence="4 5">
    <name type="scientific">Cryobacterium tepidiphilum</name>
    <dbReference type="NCBI Taxonomy" id="2486026"/>
    <lineage>
        <taxon>Bacteria</taxon>
        <taxon>Bacillati</taxon>
        <taxon>Actinomycetota</taxon>
        <taxon>Actinomycetes</taxon>
        <taxon>Micrococcales</taxon>
        <taxon>Microbacteriaceae</taxon>
        <taxon>Cryobacterium</taxon>
    </lineage>
</organism>
<dbReference type="GO" id="GO:0009103">
    <property type="term" value="P:lipopolysaccharide biosynthetic process"/>
    <property type="evidence" value="ECO:0007669"/>
    <property type="project" value="TreeGrafter"/>
</dbReference>
<keyword evidence="1" id="KW-0328">Glycosyltransferase</keyword>
<proteinExistence type="predicted"/>
<dbReference type="Pfam" id="PF13439">
    <property type="entry name" value="Glyco_transf_4"/>
    <property type="match status" value="1"/>
</dbReference>
<dbReference type="Proteomes" id="UP000279859">
    <property type="component" value="Unassembled WGS sequence"/>
</dbReference>
<comment type="caution">
    <text evidence="4">The sequence shown here is derived from an EMBL/GenBank/DDBJ whole genome shotgun (WGS) entry which is preliminary data.</text>
</comment>
<keyword evidence="2 4" id="KW-0808">Transferase</keyword>
<gene>
    <name evidence="4" type="ORF">EEJ31_11300</name>
</gene>
<dbReference type="PANTHER" id="PTHR46401">
    <property type="entry name" value="GLYCOSYLTRANSFERASE WBBK-RELATED"/>
    <property type="match status" value="1"/>
</dbReference>
<dbReference type="InterPro" id="IPR028098">
    <property type="entry name" value="Glyco_trans_4-like_N"/>
</dbReference>
<name>A0A3M8L159_9MICO</name>
<dbReference type="EMBL" id="RDSR01000020">
    <property type="protein sequence ID" value="RNE59096.1"/>
    <property type="molecule type" value="Genomic_DNA"/>
</dbReference>
<feature type="domain" description="Glycosyltransferase subfamily 4-like N-terminal" evidence="3">
    <location>
        <begin position="20"/>
        <end position="180"/>
    </location>
</feature>
<sequence>MTTLRMVVDQMAAPVPGSLGRYTEDLTRALIQTAPPGCDVEGIVSATPAEQCRQIEEKLPGLGSLYKTTLARRELTAAWQLGLGTSPGPGIIHAPGLLAPLRRHDRIGGPFTQVTVTVHDVLAWTHPDALSNATAAWTKTVMKRARKFADAVVVPSHALAEQLAEIMDFGDRVRVITPAVPSGLRLPSGSLTPGTADAEALVAPRAEALGLPSEYILTSGSLTPRKALPALIAALGLPGTPDLPLIVLGPASWGELDLASVAGQAGLEPGRVRALSGLTDEDMAVVFARATVFVQPSLEEGFGQEIIEAFHFGTPVIHSDAPALVETAGDAGLVVARDDAAGYPERLADALTRVLTDDALAARLSIVGSDRAKAFSWRDSAERVWQLHADL</sequence>
<dbReference type="AlphaFoldDB" id="A0A3M8L159"/>
<reference evidence="4 5" key="1">
    <citation type="submission" date="2018-11" db="EMBL/GenBank/DDBJ databases">
        <title>Cryobacterium sp. nov., isolated from rhizosphere soil of lettuce.</title>
        <authorList>
            <person name="Wang Y."/>
        </authorList>
    </citation>
    <scope>NUCLEOTIDE SEQUENCE [LARGE SCALE GENOMIC DNA]</scope>
    <source>
        <strain evidence="4 5">NEAU-85</strain>
    </source>
</reference>
<dbReference type="Gene3D" id="3.40.50.2000">
    <property type="entry name" value="Glycogen Phosphorylase B"/>
    <property type="match status" value="2"/>
</dbReference>
<dbReference type="RefSeq" id="WP_123046396.1">
    <property type="nucleotide sequence ID" value="NZ_RDSR01000020.1"/>
</dbReference>
<evidence type="ECO:0000256" key="1">
    <source>
        <dbReference type="ARBA" id="ARBA00022676"/>
    </source>
</evidence>
<dbReference type="CDD" id="cd03809">
    <property type="entry name" value="GT4_MtfB-like"/>
    <property type="match status" value="1"/>
</dbReference>
<dbReference type="OrthoDB" id="9801609at2"/>
<dbReference type="SUPFAM" id="SSF53756">
    <property type="entry name" value="UDP-Glycosyltransferase/glycogen phosphorylase"/>
    <property type="match status" value="1"/>
</dbReference>
<dbReference type="PANTHER" id="PTHR46401:SF2">
    <property type="entry name" value="GLYCOSYLTRANSFERASE WBBK-RELATED"/>
    <property type="match status" value="1"/>
</dbReference>
<accession>A0A3M8L159</accession>
<evidence type="ECO:0000256" key="2">
    <source>
        <dbReference type="ARBA" id="ARBA00022679"/>
    </source>
</evidence>
<evidence type="ECO:0000313" key="5">
    <source>
        <dbReference type="Proteomes" id="UP000279859"/>
    </source>
</evidence>
<dbReference type="GO" id="GO:0016757">
    <property type="term" value="F:glycosyltransferase activity"/>
    <property type="evidence" value="ECO:0007669"/>
    <property type="project" value="UniProtKB-KW"/>
</dbReference>
<keyword evidence="5" id="KW-1185">Reference proteome</keyword>
<protein>
    <submittedName>
        <fullName evidence="4">Glycosyltransferase family 1 protein</fullName>
    </submittedName>
</protein>
<dbReference type="Pfam" id="PF13692">
    <property type="entry name" value="Glyco_trans_1_4"/>
    <property type="match status" value="1"/>
</dbReference>